<dbReference type="Pfam" id="PF14092">
    <property type="entry name" value="DUF4270"/>
    <property type="match status" value="1"/>
</dbReference>
<name>A0A411DQ15_CHRID</name>
<sequence length="549" mass="60307">MTHNLKRTFAILLMAFFGSTFLHNCEPDPDSLGEQLFNDDAAQGNEIAYPVIAYNYSNNDSIRSDAARLISAVSESGAASYVGVLGAFTESQFGMQKASYVTQLRMPVDNYDFNGANPKVDSVVLVVRPPANTAANTYFFEGDSLKTKTLEKTDFPVDGVATAVSIEKKTYPVRKYGKTTGSKSMKINVHEVTTFIDANDDSFKRSNKTISTGELLGSGVFDGTISSTSITKKSDNSVVFTGNLGFRMKLSNTDFFQTHILDKKGKPELQDASNFIRYFKGIKISVDETDKYLYQFSPNDLQLIMYYKYDKTENGTTTRPQTTLNFNLGGSNAHLGLYEYSRSGSSFAAALAASNPAEGDERLFVQGMGGPSVVVKIKDETIAKLKDIFVKDKAGIVSAKIRIYLDAATWKNTGSTEDRRFSLLTNTLDAGGKIDYKKLAFTSDLTNGLGLYYFKDKPEPGYYDFVVTKTVKDLVEGKKETVDGTEQLVVNKPLIISAGTFAANATGTLLGVRNTTRAFDMNRIILTGVDKTNTNPKRIQLLVTYGTKK</sequence>
<dbReference type="InterPro" id="IPR025366">
    <property type="entry name" value="DUF4270"/>
</dbReference>
<evidence type="ECO:0000313" key="2">
    <source>
        <dbReference type="EMBL" id="QBA22420.1"/>
    </source>
</evidence>
<dbReference type="EMBL" id="CP035532">
    <property type="protein sequence ID" value="QBA22420.1"/>
    <property type="molecule type" value="Genomic_DNA"/>
</dbReference>
<organism evidence="2">
    <name type="scientific">Chryseobacterium indologenes</name>
    <name type="common">Flavobacterium indologenes</name>
    <dbReference type="NCBI Taxonomy" id="253"/>
    <lineage>
        <taxon>Bacteria</taxon>
        <taxon>Pseudomonadati</taxon>
        <taxon>Bacteroidota</taxon>
        <taxon>Flavobacteriia</taxon>
        <taxon>Flavobacteriales</taxon>
        <taxon>Weeksellaceae</taxon>
        <taxon>Chryseobacterium group</taxon>
        <taxon>Chryseobacterium</taxon>
    </lineage>
</organism>
<feature type="signal peptide" evidence="1">
    <location>
        <begin position="1"/>
        <end position="24"/>
    </location>
</feature>
<dbReference type="AlphaFoldDB" id="A0A411DQ15"/>
<gene>
    <name evidence="2" type="ORF">EU348_14990</name>
</gene>
<proteinExistence type="predicted"/>
<protein>
    <submittedName>
        <fullName evidence="2">DUF4270 family protein</fullName>
    </submittedName>
</protein>
<accession>A0A411DQ15</accession>
<evidence type="ECO:0000256" key="1">
    <source>
        <dbReference type="SAM" id="SignalP"/>
    </source>
</evidence>
<reference evidence="2" key="1">
    <citation type="submission" date="2019-01" db="EMBL/GenBank/DDBJ databases">
        <title>Whole Genome Sequencing for Putative Detection of Antimicrobial Resistance and Potential Virulence Factors in Chryseobacterium indologenes isolated from Nile Tilapia in Tanzania.</title>
        <authorList>
            <person name="Mwega E."/>
            <person name="Mutoloki S."/>
            <person name="Mugimba K."/>
            <person name="Colquhoun D."/>
            <person name="Mdegela R."/>
            <person name="Evensen O."/>
            <person name="Wasteson Y."/>
        </authorList>
    </citation>
    <scope>NUCLEOTIDE SEQUENCE [LARGE SCALE GENOMIC DNA]</scope>
    <source>
        <strain evidence="2">StR 01</strain>
    </source>
</reference>
<feature type="chain" id="PRO_5019336201" evidence="1">
    <location>
        <begin position="25"/>
        <end position="549"/>
    </location>
</feature>
<keyword evidence="1" id="KW-0732">Signal</keyword>